<evidence type="ECO:0000259" key="2">
    <source>
        <dbReference type="Pfam" id="PF01738"/>
    </source>
</evidence>
<protein>
    <recommendedName>
        <fullName evidence="2">Dienelactone hydrolase domain-containing protein</fullName>
    </recommendedName>
</protein>
<dbReference type="InterPro" id="IPR002925">
    <property type="entry name" value="Dienelactn_hydro"/>
</dbReference>
<feature type="region of interest" description="Disordered" evidence="1">
    <location>
        <begin position="1"/>
        <end position="20"/>
    </location>
</feature>
<proteinExistence type="predicted"/>
<keyword evidence="4" id="KW-1185">Reference proteome</keyword>
<accession>A0ABR0LAP1</accession>
<dbReference type="SUPFAM" id="SSF53474">
    <property type="entry name" value="alpha/beta-Hydrolases"/>
    <property type="match status" value="1"/>
</dbReference>
<dbReference type="Proteomes" id="UP001308179">
    <property type="component" value="Unassembled WGS sequence"/>
</dbReference>
<sequence length="305" mass="33428">MAGNHSECIKGTIHNGTPQGKEEMLHGLNTYVIGNRTNPRAIIVMYSDIFGLLLPNNKLIADRSVHTPIPLPPNPHQPLTDPFLLSYAKSGDYLVYLPDFFKGDAVGLRLADLLIPVDAAKQSTLGKYTGLLASGPSFMMWMGRHKAGPTDDICQDFLRKLRRATPREKKIGMVGFCWGGKYAIRAGLEASMIEIDGAKTPLVDAVVALHPSNLVLPTDVEAPVVPMTFGWGQEDSQVSIETKGKVEGIHAGDAKKGKQVPEMVHKVYKPGRHGFAVRGNPDDAQERKCLEDSTTQVLEWFGKYL</sequence>
<dbReference type="InterPro" id="IPR029058">
    <property type="entry name" value="AB_hydrolase_fold"/>
</dbReference>
<dbReference type="PANTHER" id="PTHR17630">
    <property type="entry name" value="DIENELACTONE HYDROLASE"/>
    <property type="match status" value="1"/>
</dbReference>
<evidence type="ECO:0000313" key="4">
    <source>
        <dbReference type="Proteomes" id="UP001308179"/>
    </source>
</evidence>
<evidence type="ECO:0000256" key="1">
    <source>
        <dbReference type="SAM" id="MobiDB-lite"/>
    </source>
</evidence>
<name>A0ABR0LAP1_9PEZI</name>
<comment type="caution">
    <text evidence="3">The sequence shown here is derived from an EMBL/GenBank/DDBJ whole genome shotgun (WGS) entry which is preliminary data.</text>
</comment>
<evidence type="ECO:0000313" key="3">
    <source>
        <dbReference type="EMBL" id="KAK5145552.1"/>
    </source>
</evidence>
<dbReference type="PANTHER" id="PTHR17630:SF87">
    <property type="entry name" value="DIENELACTONE HYDROLASE DOMAIN-CONTAINING PROTEIN"/>
    <property type="match status" value="1"/>
</dbReference>
<reference evidence="3 4" key="1">
    <citation type="submission" date="2023-08" db="EMBL/GenBank/DDBJ databases">
        <title>Black Yeasts Isolated from many extreme environments.</title>
        <authorList>
            <person name="Coleine C."/>
            <person name="Stajich J.E."/>
            <person name="Selbmann L."/>
        </authorList>
    </citation>
    <scope>NUCLEOTIDE SEQUENCE [LARGE SCALE GENOMIC DNA]</scope>
    <source>
        <strain evidence="3 4">CCFEE 5386</strain>
    </source>
</reference>
<gene>
    <name evidence="3" type="ORF">LTR32_002715</name>
</gene>
<organism evidence="3 4">
    <name type="scientific">Rachicladosporium monterosium</name>
    <dbReference type="NCBI Taxonomy" id="1507873"/>
    <lineage>
        <taxon>Eukaryota</taxon>
        <taxon>Fungi</taxon>
        <taxon>Dikarya</taxon>
        <taxon>Ascomycota</taxon>
        <taxon>Pezizomycotina</taxon>
        <taxon>Dothideomycetes</taxon>
        <taxon>Dothideomycetidae</taxon>
        <taxon>Cladosporiales</taxon>
        <taxon>Cladosporiaceae</taxon>
        <taxon>Rachicladosporium</taxon>
    </lineage>
</organism>
<dbReference type="EMBL" id="JAVRRR010000143">
    <property type="protein sequence ID" value="KAK5145552.1"/>
    <property type="molecule type" value="Genomic_DNA"/>
</dbReference>
<dbReference type="Pfam" id="PF01738">
    <property type="entry name" value="DLH"/>
    <property type="match status" value="1"/>
</dbReference>
<dbReference type="Gene3D" id="3.40.50.1820">
    <property type="entry name" value="alpha/beta hydrolase"/>
    <property type="match status" value="1"/>
</dbReference>
<feature type="domain" description="Dienelactone hydrolase" evidence="2">
    <location>
        <begin position="93"/>
        <end position="305"/>
    </location>
</feature>